<accession>A0A5A7Q3R6</accession>
<proteinExistence type="predicted"/>
<dbReference type="EMBL" id="BKCP01005661">
    <property type="protein sequence ID" value="GER39462.1"/>
    <property type="molecule type" value="Genomic_DNA"/>
</dbReference>
<name>A0A5A7Q3R6_STRAF</name>
<evidence type="ECO:0000313" key="2">
    <source>
        <dbReference type="Proteomes" id="UP000325081"/>
    </source>
</evidence>
<keyword evidence="2" id="KW-1185">Reference proteome</keyword>
<sequence length="122" mass="13650">MKKSVLFIRRHVSINSAFRSITSKDQITIISPTLKSQSTQKSNFSPFLTQSTHFYASSRRQRSRGGQNGATAWLYGSAEEDKLVDCGVAPTITFSSFLLPDAHDLSFQSPPDTFYHSKLPTF</sequence>
<dbReference type="Proteomes" id="UP000325081">
    <property type="component" value="Unassembled WGS sequence"/>
</dbReference>
<evidence type="ECO:0000313" key="1">
    <source>
        <dbReference type="EMBL" id="GER39462.1"/>
    </source>
</evidence>
<dbReference type="AlphaFoldDB" id="A0A5A7Q3R6"/>
<comment type="caution">
    <text evidence="1">The sequence shown here is derived from an EMBL/GenBank/DDBJ whole genome shotgun (WGS) entry which is preliminary data.</text>
</comment>
<protein>
    <submittedName>
        <fullName evidence="1">Cellulose synthase-like B</fullName>
    </submittedName>
</protein>
<organism evidence="1 2">
    <name type="scientific">Striga asiatica</name>
    <name type="common">Asiatic witchweed</name>
    <name type="synonym">Buchnera asiatica</name>
    <dbReference type="NCBI Taxonomy" id="4170"/>
    <lineage>
        <taxon>Eukaryota</taxon>
        <taxon>Viridiplantae</taxon>
        <taxon>Streptophyta</taxon>
        <taxon>Embryophyta</taxon>
        <taxon>Tracheophyta</taxon>
        <taxon>Spermatophyta</taxon>
        <taxon>Magnoliopsida</taxon>
        <taxon>eudicotyledons</taxon>
        <taxon>Gunneridae</taxon>
        <taxon>Pentapetalae</taxon>
        <taxon>asterids</taxon>
        <taxon>lamiids</taxon>
        <taxon>Lamiales</taxon>
        <taxon>Orobanchaceae</taxon>
        <taxon>Buchnereae</taxon>
        <taxon>Striga</taxon>
    </lineage>
</organism>
<reference evidence="2" key="1">
    <citation type="journal article" date="2019" name="Curr. Biol.">
        <title>Genome Sequence of Striga asiatica Provides Insight into the Evolution of Plant Parasitism.</title>
        <authorList>
            <person name="Yoshida S."/>
            <person name="Kim S."/>
            <person name="Wafula E.K."/>
            <person name="Tanskanen J."/>
            <person name="Kim Y.M."/>
            <person name="Honaas L."/>
            <person name="Yang Z."/>
            <person name="Spallek T."/>
            <person name="Conn C.E."/>
            <person name="Ichihashi Y."/>
            <person name="Cheong K."/>
            <person name="Cui S."/>
            <person name="Der J.P."/>
            <person name="Gundlach H."/>
            <person name="Jiao Y."/>
            <person name="Hori C."/>
            <person name="Ishida J.K."/>
            <person name="Kasahara H."/>
            <person name="Kiba T."/>
            <person name="Kim M.S."/>
            <person name="Koo N."/>
            <person name="Laohavisit A."/>
            <person name="Lee Y.H."/>
            <person name="Lumba S."/>
            <person name="McCourt P."/>
            <person name="Mortimer J.C."/>
            <person name="Mutuku J.M."/>
            <person name="Nomura T."/>
            <person name="Sasaki-Sekimoto Y."/>
            <person name="Seto Y."/>
            <person name="Wang Y."/>
            <person name="Wakatake T."/>
            <person name="Sakakibara H."/>
            <person name="Demura T."/>
            <person name="Yamaguchi S."/>
            <person name="Yoneyama K."/>
            <person name="Manabe R.I."/>
            <person name="Nelson D.C."/>
            <person name="Schulman A.H."/>
            <person name="Timko M.P."/>
            <person name="dePamphilis C.W."/>
            <person name="Choi D."/>
            <person name="Shirasu K."/>
        </authorList>
    </citation>
    <scope>NUCLEOTIDE SEQUENCE [LARGE SCALE GENOMIC DNA]</scope>
    <source>
        <strain evidence="2">cv. UVA1</strain>
    </source>
</reference>
<gene>
    <name evidence="1" type="ORF">STAS_16086</name>
</gene>